<name>A0A1F5JVQ9_9BACT</name>
<organism evidence="1 2">
    <name type="scientific">Candidatus Daviesbacteria bacterium RIFCSPHIGHO2_02_FULL_41_10</name>
    <dbReference type="NCBI Taxonomy" id="1797774"/>
    <lineage>
        <taxon>Bacteria</taxon>
        <taxon>Candidatus Daviesiibacteriota</taxon>
    </lineage>
</organism>
<accession>A0A1F5JVQ9</accession>
<gene>
    <name evidence="1" type="ORF">A3D83_04075</name>
</gene>
<comment type="caution">
    <text evidence="1">The sequence shown here is derived from an EMBL/GenBank/DDBJ whole genome shotgun (WGS) entry which is preliminary data.</text>
</comment>
<evidence type="ECO:0000313" key="1">
    <source>
        <dbReference type="EMBL" id="OGE32715.1"/>
    </source>
</evidence>
<sequence length="175" mass="20889">MSSKRKKITYNRIRLALFLRSYGAHTILNRFKNKPNYRIVSRLSNILNLDIHLLNRFFSSGAYPRGLPNLNSLTKYIVPKEKMLVYLEIEWEIINLTLEKQDKENTTLEDYDKAIMEPAIERVAGNHLKNIEDDKVFDTQLEELQRKYQNWYYATAYKYKLPTSRIIPFILRLIN</sequence>
<reference evidence="1 2" key="1">
    <citation type="journal article" date="2016" name="Nat. Commun.">
        <title>Thousands of microbial genomes shed light on interconnected biogeochemical processes in an aquifer system.</title>
        <authorList>
            <person name="Anantharaman K."/>
            <person name="Brown C.T."/>
            <person name="Hug L.A."/>
            <person name="Sharon I."/>
            <person name="Castelle C.J."/>
            <person name="Probst A.J."/>
            <person name="Thomas B.C."/>
            <person name="Singh A."/>
            <person name="Wilkins M.J."/>
            <person name="Karaoz U."/>
            <person name="Brodie E.L."/>
            <person name="Williams K.H."/>
            <person name="Hubbard S.S."/>
            <person name="Banfield J.F."/>
        </authorList>
    </citation>
    <scope>NUCLEOTIDE SEQUENCE [LARGE SCALE GENOMIC DNA]</scope>
</reference>
<protein>
    <submittedName>
        <fullName evidence="1">Uncharacterized protein</fullName>
    </submittedName>
</protein>
<dbReference type="Proteomes" id="UP000177258">
    <property type="component" value="Unassembled WGS sequence"/>
</dbReference>
<dbReference type="EMBL" id="MFDB01000022">
    <property type="protein sequence ID" value="OGE32715.1"/>
    <property type="molecule type" value="Genomic_DNA"/>
</dbReference>
<evidence type="ECO:0000313" key="2">
    <source>
        <dbReference type="Proteomes" id="UP000177258"/>
    </source>
</evidence>
<proteinExistence type="predicted"/>
<dbReference type="AlphaFoldDB" id="A0A1F5JVQ9"/>